<dbReference type="Pfam" id="PF00990">
    <property type="entry name" value="GGDEF"/>
    <property type="match status" value="1"/>
</dbReference>
<dbReference type="InterPro" id="IPR029787">
    <property type="entry name" value="Nucleotide_cyclase"/>
</dbReference>
<evidence type="ECO:0000256" key="2">
    <source>
        <dbReference type="SAM" id="Phobius"/>
    </source>
</evidence>
<name>A0AAJ1TVH3_9HYPH</name>
<protein>
    <submittedName>
        <fullName evidence="4">Diguanylate cyclase (GGDEF)-like protein</fullName>
    </submittedName>
</protein>
<feature type="region of interest" description="Disordered" evidence="1">
    <location>
        <begin position="359"/>
        <end position="380"/>
    </location>
</feature>
<dbReference type="SUPFAM" id="SSF55073">
    <property type="entry name" value="Nucleotide cyclase"/>
    <property type="match status" value="1"/>
</dbReference>
<dbReference type="NCBIfam" id="TIGR00254">
    <property type="entry name" value="GGDEF"/>
    <property type="match status" value="1"/>
</dbReference>
<evidence type="ECO:0000313" key="5">
    <source>
        <dbReference type="Proteomes" id="UP001223420"/>
    </source>
</evidence>
<feature type="transmembrane region" description="Helical" evidence="2">
    <location>
        <begin position="170"/>
        <end position="191"/>
    </location>
</feature>
<dbReference type="PANTHER" id="PTHR44757">
    <property type="entry name" value="DIGUANYLATE CYCLASE DGCP"/>
    <property type="match status" value="1"/>
</dbReference>
<keyword evidence="2" id="KW-0812">Transmembrane</keyword>
<dbReference type="PROSITE" id="PS50887">
    <property type="entry name" value="GGDEF"/>
    <property type="match status" value="1"/>
</dbReference>
<dbReference type="SMART" id="SM00267">
    <property type="entry name" value="GGDEF"/>
    <property type="match status" value="1"/>
</dbReference>
<comment type="caution">
    <text evidence="4">The sequence shown here is derived from an EMBL/GenBank/DDBJ whole genome shotgun (WGS) entry which is preliminary data.</text>
</comment>
<feature type="transmembrane region" description="Helical" evidence="2">
    <location>
        <begin position="57"/>
        <end position="75"/>
    </location>
</feature>
<feature type="transmembrane region" description="Helical" evidence="2">
    <location>
        <begin position="120"/>
        <end position="138"/>
    </location>
</feature>
<feature type="transmembrane region" description="Helical" evidence="2">
    <location>
        <begin position="96"/>
        <end position="114"/>
    </location>
</feature>
<reference evidence="4" key="1">
    <citation type="submission" date="2023-07" db="EMBL/GenBank/DDBJ databases">
        <title>Genomic Encyclopedia of Type Strains, Phase IV (KMG-IV): sequencing the most valuable type-strain genomes for metagenomic binning, comparative biology and taxonomic classification.</title>
        <authorList>
            <person name="Goeker M."/>
        </authorList>
    </citation>
    <scope>NUCLEOTIDE SEQUENCE</scope>
    <source>
        <strain evidence="4">DSM 19569</strain>
    </source>
</reference>
<accession>A0AAJ1TVH3</accession>
<dbReference type="Gene3D" id="3.30.70.270">
    <property type="match status" value="1"/>
</dbReference>
<feature type="compositionally biased region" description="Low complexity" evidence="1">
    <location>
        <begin position="364"/>
        <end position="380"/>
    </location>
</feature>
<dbReference type="EMBL" id="JAUSWL010000003">
    <property type="protein sequence ID" value="MDQ0543288.1"/>
    <property type="molecule type" value="Genomic_DNA"/>
</dbReference>
<proteinExistence type="predicted"/>
<organism evidence="4 5">
    <name type="scientific">Methylobacterium brachiatum</name>
    <dbReference type="NCBI Taxonomy" id="269660"/>
    <lineage>
        <taxon>Bacteria</taxon>
        <taxon>Pseudomonadati</taxon>
        <taxon>Pseudomonadota</taxon>
        <taxon>Alphaproteobacteria</taxon>
        <taxon>Hyphomicrobiales</taxon>
        <taxon>Methylobacteriaceae</taxon>
        <taxon>Methylobacterium</taxon>
    </lineage>
</organism>
<sequence length="380" mass="40297">MKRWISERLTPLPDEIRVDLAKSFLSSLPQAASISLTSSLGAAVLAYRSEAVLDLDLAVLLALIGVYRVAILIVYRRVDTPITTIKSALWWQRLQAGGLIGQAALLGALSFNAFTNGDTAAALLALGFVVSFCGGACARLSVVPWVPIATSLLLLGPTIAGALLHSEPPIFAAGVFLIAFVAVMAEATLYLHKLVVDRLVALREASFQASHDGLTSLPNRASFHRHLASACHRKEAAGQDFAVLYLDLDRFKAVNDRLGHTAGDDVLIEVAHRLRLGIGAGDVACRLGGDEFAILAATNSQPAAVAILAKRLVETITRPIATCNGPAEVGVSIGIAHSDAHTTPGESILTAADHAMYNTKSKNQQQRQFTSRDQQTAQAA</sequence>
<evidence type="ECO:0000259" key="3">
    <source>
        <dbReference type="PROSITE" id="PS50887"/>
    </source>
</evidence>
<dbReference type="InterPro" id="IPR043128">
    <property type="entry name" value="Rev_trsase/Diguanyl_cyclase"/>
</dbReference>
<dbReference type="Proteomes" id="UP001223420">
    <property type="component" value="Unassembled WGS sequence"/>
</dbReference>
<evidence type="ECO:0000313" key="4">
    <source>
        <dbReference type="EMBL" id="MDQ0543288.1"/>
    </source>
</evidence>
<gene>
    <name evidence="4" type="ORF">QO001_002214</name>
</gene>
<feature type="transmembrane region" description="Helical" evidence="2">
    <location>
        <begin position="145"/>
        <end position="164"/>
    </location>
</feature>
<dbReference type="PANTHER" id="PTHR44757:SF2">
    <property type="entry name" value="BIOFILM ARCHITECTURE MAINTENANCE PROTEIN MBAA"/>
    <property type="match status" value="1"/>
</dbReference>
<keyword evidence="2" id="KW-1133">Transmembrane helix</keyword>
<dbReference type="InterPro" id="IPR052155">
    <property type="entry name" value="Biofilm_reg_signaling"/>
</dbReference>
<dbReference type="RefSeq" id="WP_230366103.1">
    <property type="nucleotide sequence ID" value="NZ_JAJALK010000004.1"/>
</dbReference>
<dbReference type="InterPro" id="IPR000160">
    <property type="entry name" value="GGDEF_dom"/>
</dbReference>
<dbReference type="AlphaFoldDB" id="A0AAJ1TVH3"/>
<feature type="domain" description="GGDEF" evidence="3">
    <location>
        <begin position="239"/>
        <end position="372"/>
    </location>
</feature>
<keyword evidence="2" id="KW-0472">Membrane</keyword>
<feature type="transmembrane region" description="Helical" evidence="2">
    <location>
        <begin position="20"/>
        <end position="45"/>
    </location>
</feature>
<evidence type="ECO:0000256" key="1">
    <source>
        <dbReference type="SAM" id="MobiDB-lite"/>
    </source>
</evidence>
<dbReference type="CDD" id="cd01949">
    <property type="entry name" value="GGDEF"/>
    <property type="match status" value="1"/>
</dbReference>